<proteinExistence type="predicted"/>
<sequence length="119" mass="13988">MRKIICVDMDYSADPLWLGIEDVDEPESISFINECLTDYEDVLSNEVLHSLTLFQSTWESFHSSKYKSVFSAYSFPGSFSTKEYLSTLAFLCASQIKKEHPEWRVFYTSMYDYERTELK</sequence>
<evidence type="ECO:0000313" key="2">
    <source>
        <dbReference type="Proteomes" id="UP000007524"/>
    </source>
</evidence>
<dbReference type="EMBL" id="JQ513383">
    <property type="protein sequence ID" value="AFA44765.1"/>
    <property type="molecule type" value="Genomic_DNA"/>
</dbReference>
<keyword evidence="2" id="KW-1185">Reference proteome</keyword>
<evidence type="ECO:0000313" key="1">
    <source>
        <dbReference type="EMBL" id="AFA44765.1"/>
    </source>
</evidence>
<organism evidence="1 2">
    <name type="scientific">Klebsiella phage vB_KleM_RaK2</name>
    <dbReference type="NCBI Taxonomy" id="1147094"/>
    <lineage>
        <taxon>Viruses</taxon>
        <taxon>Duplodnaviria</taxon>
        <taxon>Heunggongvirae</taxon>
        <taxon>Uroviricota</taxon>
        <taxon>Caudoviricetes</taxon>
        <taxon>Alcyoneusvirus</taxon>
        <taxon>Alcyoneusvirus RaK2</taxon>
    </lineage>
</organism>
<gene>
    <name evidence="1" type="ORF">RaK2_00492</name>
</gene>
<dbReference type="Proteomes" id="UP000007524">
    <property type="component" value="Segment"/>
</dbReference>
<dbReference type="KEGG" id="vg:14013080"/>
<reference evidence="1 2" key="1">
    <citation type="journal article" date="2012" name="J. Virol.">
        <title>Genome of Klebsiella sp.-Infecting Bacteriophage vB_KleM_RaK2.</title>
        <authorList>
            <person name="Simoliunas E."/>
            <person name="Kaliniene L."/>
            <person name="Truncaite L."/>
            <person name="Klausa V."/>
            <person name="Zajanckauskaite A."/>
            <person name="Meskys R."/>
        </authorList>
    </citation>
    <scope>NUCLEOTIDE SEQUENCE [LARGE SCALE GENOMIC DNA]</scope>
</reference>
<dbReference type="GeneID" id="14013080"/>
<dbReference type="RefSeq" id="YP_007007647.1">
    <property type="nucleotide sequence ID" value="NC_019526.1"/>
</dbReference>
<accession>H6X4U9</accession>
<name>H6X4U9_9CAUD</name>
<protein>
    <submittedName>
        <fullName evidence="1">Uncharacterized protein</fullName>
    </submittedName>
</protein>